<dbReference type="AlphaFoldDB" id="X1LBF5"/>
<reference evidence="2" key="1">
    <citation type="journal article" date="2014" name="Front. Microbiol.">
        <title>High frequency of phylogenetically diverse reductive dehalogenase-homologous genes in deep subseafloor sedimentary metagenomes.</title>
        <authorList>
            <person name="Kawai M."/>
            <person name="Futagami T."/>
            <person name="Toyoda A."/>
            <person name="Takaki Y."/>
            <person name="Nishi S."/>
            <person name="Hori S."/>
            <person name="Arai W."/>
            <person name="Tsubouchi T."/>
            <person name="Morono Y."/>
            <person name="Uchiyama I."/>
            <person name="Ito T."/>
            <person name="Fujiyama A."/>
            <person name="Inagaki F."/>
            <person name="Takami H."/>
        </authorList>
    </citation>
    <scope>NUCLEOTIDE SEQUENCE</scope>
    <source>
        <strain evidence="2">Expedition CK06-06</strain>
    </source>
</reference>
<evidence type="ECO:0000313" key="2">
    <source>
        <dbReference type="EMBL" id="GAI16642.1"/>
    </source>
</evidence>
<gene>
    <name evidence="2" type="ORF">S06H3_16435</name>
</gene>
<organism evidence="2">
    <name type="scientific">marine sediment metagenome</name>
    <dbReference type="NCBI Taxonomy" id="412755"/>
    <lineage>
        <taxon>unclassified sequences</taxon>
        <taxon>metagenomes</taxon>
        <taxon>ecological metagenomes</taxon>
    </lineage>
</organism>
<comment type="caution">
    <text evidence="2">The sequence shown here is derived from an EMBL/GenBank/DDBJ whole genome shotgun (WGS) entry which is preliminary data.</text>
</comment>
<proteinExistence type="predicted"/>
<feature type="compositionally biased region" description="Basic and acidic residues" evidence="1">
    <location>
        <begin position="11"/>
        <end position="25"/>
    </location>
</feature>
<evidence type="ECO:0000256" key="1">
    <source>
        <dbReference type="SAM" id="MobiDB-lite"/>
    </source>
</evidence>
<sequence length="97" mass="10779">MKKNSPPSKPEGGEKTGEATVEKVGAKASKAAPAQQPTRVQKRDPSTITNFGELYEACWHDFKMDRQAVWAELNVSSQEEITDLPSECYRKIAAVRQ</sequence>
<accession>X1LBF5</accession>
<name>X1LBF5_9ZZZZ</name>
<dbReference type="EMBL" id="BARV01008132">
    <property type="protein sequence ID" value="GAI16642.1"/>
    <property type="molecule type" value="Genomic_DNA"/>
</dbReference>
<protein>
    <submittedName>
        <fullName evidence="2">Uncharacterized protein</fullName>
    </submittedName>
</protein>
<feature type="region of interest" description="Disordered" evidence="1">
    <location>
        <begin position="1"/>
        <end position="45"/>
    </location>
</feature>
<feature type="compositionally biased region" description="Low complexity" evidence="1">
    <location>
        <begin position="26"/>
        <end position="37"/>
    </location>
</feature>